<evidence type="ECO:0000313" key="4">
    <source>
        <dbReference type="Proteomes" id="UP000077266"/>
    </source>
</evidence>
<proteinExistence type="predicted"/>
<keyword evidence="4" id="KW-1185">Reference proteome</keyword>
<dbReference type="InterPro" id="IPR040521">
    <property type="entry name" value="KDZ"/>
</dbReference>
<feature type="region of interest" description="Disordered" evidence="2">
    <location>
        <begin position="395"/>
        <end position="428"/>
    </location>
</feature>
<dbReference type="STRING" id="1314781.A0A165BFP0"/>
<dbReference type="Proteomes" id="UP000077266">
    <property type="component" value="Unassembled WGS sequence"/>
</dbReference>
<keyword evidence="1" id="KW-0175">Coiled coil</keyword>
<sequence length="428" mass="49003">MEAEVETKRARPTRTRRRATARLDDSILDECEQSFTAAQEKVTKASKNYYADTGLIALLCRHDRVLYIVNVTTPGERQYYMLTLLHKLMCNLPDDWDVGFLYDISCQLARSIEKHGFLEEFAHRLMFGVSVFHAYGHNWACQLVFHPRKRDGFGLSDGEGCERFWSSIRRLIAGLRVSGFYRRLYVLDYQIDAIQMRGRWNLGTWLFKRHNEAKTRRDAAAARLDNGVIGAIGRTELAAQWDAQVNAQLTSLPRTYHRCFLGTYLTQLREEQKDARKKLKKVEKLTAAEASEAQAALDAAAEEIRKTEAAVENMRAELGARASQRWDELRGDAYLRARINARRLRAVIRASLQSHKFEREKVERSYRQHVMRTSAAAVVFAVWLTSSYRRQGALAGQGPRASAREERCRAGPPFQCTRRPDGPARQAG</sequence>
<protein>
    <submittedName>
        <fullName evidence="3">Uncharacterized protein</fullName>
    </submittedName>
</protein>
<evidence type="ECO:0000256" key="1">
    <source>
        <dbReference type="SAM" id="Coils"/>
    </source>
</evidence>
<organism evidence="3 4">
    <name type="scientific">Exidia glandulosa HHB12029</name>
    <dbReference type="NCBI Taxonomy" id="1314781"/>
    <lineage>
        <taxon>Eukaryota</taxon>
        <taxon>Fungi</taxon>
        <taxon>Dikarya</taxon>
        <taxon>Basidiomycota</taxon>
        <taxon>Agaricomycotina</taxon>
        <taxon>Agaricomycetes</taxon>
        <taxon>Auriculariales</taxon>
        <taxon>Exidiaceae</taxon>
        <taxon>Exidia</taxon>
    </lineage>
</organism>
<dbReference type="OrthoDB" id="3364670at2759"/>
<dbReference type="InParanoid" id="A0A165BFP0"/>
<reference evidence="3 4" key="1">
    <citation type="journal article" date="2016" name="Mol. Biol. Evol.">
        <title>Comparative Genomics of Early-Diverging Mushroom-Forming Fungi Provides Insights into the Origins of Lignocellulose Decay Capabilities.</title>
        <authorList>
            <person name="Nagy L.G."/>
            <person name="Riley R."/>
            <person name="Tritt A."/>
            <person name="Adam C."/>
            <person name="Daum C."/>
            <person name="Floudas D."/>
            <person name="Sun H."/>
            <person name="Yadav J.S."/>
            <person name="Pangilinan J."/>
            <person name="Larsson K.H."/>
            <person name="Matsuura K."/>
            <person name="Barry K."/>
            <person name="Labutti K."/>
            <person name="Kuo R."/>
            <person name="Ohm R.A."/>
            <person name="Bhattacharya S.S."/>
            <person name="Shirouzu T."/>
            <person name="Yoshinaga Y."/>
            <person name="Martin F.M."/>
            <person name="Grigoriev I.V."/>
            <person name="Hibbett D.S."/>
        </authorList>
    </citation>
    <scope>NUCLEOTIDE SEQUENCE [LARGE SCALE GENOMIC DNA]</scope>
    <source>
        <strain evidence="3 4">HHB12029</strain>
    </source>
</reference>
<evidence type="ECO:0000313" key="3">
    <source>
        <dbReference type="EMBL" id="KZV80545.1"/>
    </source>
</evidence>
<dbReference type="Pfam" id="PF18758">
    <property type="entry name" value="KDZ"/>
    <property type="match status" value="1"/>
</dbReference>
<name>A0A165BFP0_EXIGL</name>
<feature type="coiled-coil region" evidence="1">
    <location>
        <begin position="265"/>
        <end position="317"/>
    </location>
</feature>
<evidence type="ECO:0000256" key="2">
    <source>
        <dbReference type="SAM" id="MobiDB-lite"/>
    </source>
</evidence>
<accession>A0A165BFP0</accession>
<dbReference type="PANTHER" id="PTHR33096">
    <property type="entry name" value="CXC2 DOMAIN-CONTAINING PROTEIN"/>
    <property type="match status" value="1"/>
</dbReference>
<gene>
    <name evidence="3" type="ORF">EXIGLDRAFT_629974</name>
</gene>
<dbReference type="EMBL" id="KV426471">
    <property type="protein sequence ID" value="KZV80545.1"/>
    <property type="molecule type" value="Genomic_DNA"/>
</dbReference>
<dbReference type="PANTHER" id="PTHR33096:SF1">
    <property type="entry name" value="CXC1-LIKE CYSTEINE CLUSTER ASSOCIATED WITH KDZ TRANSPOSASES DOMAIN-CONTAINING PROTEIN"/>
    <property type="match status" value="1"/>
</dbReference>
<dbReference type="AlphaFoldDB" id="A0A165BFP0"/>